<organism evidence="3 4">
    <name type="scientific">Frondihabitans cladoniiphilus</name>
    <dbReference type="NCBI Taxonomy" id="715785"/>
    <lineage>
        <taxon>Bacteria</taxon>
        <taxon>Bacillati</taxon>
        <taxon>Actinomycetota</taxon>
        <taxon>Actinomycetes</taxon>
        <taxon>Micrococcales</taxon>
        <taxon>Microbacteriaceae</taxon>
        <taxon>Frondihabitans</taxon>
    </lineage>
</organism>
<gene>
    <name evidence="3" type="ORF">GCM10025780_26460</name>
</gene>
<reference evidence="4" key="1">
    <citation type="journal article" date="2019" name="Int. J. Syst. Evol. Microbiol.">
        <title>The Global Catalogue of Microorganisms (GCM) 10K type strain sequencing project: providing services to taxonomists for standard genome sequencing and annotation.</title>
        <authorList>
            <consortium name="The Broad Institute Genomics Platform"/>
            <consortium name="The Broad Institute Genome Sequencing Center for Infectious Disease"/>
            <person name="Wu L."/>
            <person name="Ma J."/>
        </authorList>
    </citation>
    <scope>NUCLEOTIDE SEQUENCE [LARGE SCALE GENOMIC DNA]</scope>
    <source>
        <strain evidence="4">JCM 18956</strain>
    </source>
</reference>
<sequence length="419" mass="45585">MPDGAEGLAMKPSGRRALLVVEPRFAQEHVGVRRVIVDYWERLLARGFEVELAVVHQGVLALVDAEAAARTRIDISRRSSGMTSPAWSTATARAGHAHPTLAPSLAAEQPLDLSTALVGWVRAADFDVSLLSNPWLCDQLMPSERFTHGVVYDLVPNLLAAQAMDFGTPNWPVTGFAHSHHRGYEFFLDHVDTILCISTSTRDDFLRYYEPDEGTAVVVDVPFDLDRFLADYRDVETVDAPGGVAGAARILLVNVLDPRKNIEQVTRALSDLSRTRPLSIEIVGNSRLSPGHAPEDYFERLSENGAAVTWYRGASDELLVALYRSCDVLLFPSLYEGLGLPILEAQSFGLPAISGSGSSLGQINFNPSLFVEPTDAKDVARGVTAFLDKTAPIVSGPELVAANRAFLEAHHTFEASLPD</sequence>
<evidence type="ECO:0000259" key="2">
    <source>
        <dbReference type="Pfam" id="PF00534"/>
    </source>
</evidence>
<dbReference type="PANTHER" id="PTHR46401:SF2">
    <property type="entry name" value="GLYCOSYLTRANSFERASE WBBK-RELATED"/>
    <property type="match status" value="1"/>
</dbReference>
<dbReference type="EMBL" id="BAABLM010000005">
    <property type="protein sequence ID" value="GAA4680019.1"/>
    <property type="molecule type" value="Genomic_DNA"/>
</dbReference>
<protein>
    <recommendedName>
        <fullName evidence="2">Glycosyl transferase family 1 domain-containing protein</fullName>
    </recommendedName>
</protein>
<dbReference type="Pfam" id="PF00534">
    <property type="entry name" value="Glycos_transf_1"/>
    <property type="match status" value="1"/>
</dbReference>
<dbReference type="SUPFAM" id="SSF53756">
    <property type="entry name" value="UDP-Glycosyltransferase/glycogen phosphorylase"/>
    <property type="match status" value="1"/>
</dbReference>
<accession>A0ABP8W4D3</accession>
<comment type="caution">
    <text evidence="3">The sequence shown here is derived from an EMBL/GenBank/DDBJ whole genome shotgun (WGS) entry which is preliminary data.</text>
</comment>
<dbReference type="RefSeq" id="WP_345376375.1">
    <property type="nucleotide sequence ID" value="NZ_BAABLM010000005.1"/>
</dbReference>
<keyword evidence="4" id="KW-1185">Reference proteome</keyword>
<name>A0ABP8W4D3_9MICO</name>
<evidence type="ECO:0000313" key="3">
    <source>
        <dbReference type="EMBL" id="GAA4680019.1"/>
    </source>
</evidence>
<proteinExistence type="predicted"/>
<keyword evidence="1" id="KW-0808">Transferase</keyword>
<evidence type="ECO:0000256" key="1">
    <source>
        <dbReference type="ARBA" id="ARBA00022679"/>
    </source>
</evidence>
<dbReference type="Gene3D" id="3.40.50.2000">
    <property type="entry name" value="Glycogen Phosphorylase B"/>
    <property type="match status" value="2"/>
</dbReference>
<dbReference type="PANTHER" id="PTHR46401">
    <property type="entry name" value="GLYCOSYLTRANSFERASE WBBK-RELATED"/>
    <property type="match status" value="1"/>
</dbReference>
<evidence type="ECO:0000313" key="4">
    <source>
        <dbReference type="Proteomes" id="UP001501295"/>
    </source>
</evidence>
<dbReference type="Proteomes" id="UP001501295">
    <property type="component" value="Unassembled WGS sequence"/>
</dbReference>
<feature type="domain" description="Glycosyl transferase family 1" evidence="2">
    <location>
        <begin position="249"/>
        <end position="389"/>
    </location>
</feature>
<dbReference type="InterPro" id="IPR001296">
    <property type="entry name" value="Glyco_trans_1"/>
</dbReference>